<protein>
    <submittedName>
        <fullName evidence="2">Methyltransferase domain-containing protein</fullName>
    </submittedName>
</protein>
<dbReference type="AlphaFoldDB" id="A0A516NRR2"/>
<feature type="domain" description="Methyltransferase" evidence="1">
    <location>
        <begin position="58"/>
        <end position="151"/>
    </location>
</feature>
<dbReference type="Pfam" id="PF13649">
    <property type="entry name" value="Methyltransf_25"/>
    <property type="match status" value="1"/>
</dbReference>
<evidence type="ECO:0000313" key="3">
    <source>
        <dbReference type="Proteomes" id="UP000317039"/>
    </source>
</evidence>
<dbReference type="Proteomes" id="UP000317039">
    <property type="component" value="Chromosome"/>
</dbReference>
<reference evidence="2 3" key="1">
    <citation type="submission" date="2019-07" db="EMBL/GenBank/DDBJ databases">
        <title>Complete Genome Sequence and Methylome Analysis of Nocardia otitidis-caviarum NEB252.</title>
        <authorList>
            <person name="Fomenkov A."/>
            <person name="Anton B.P."/>
            <person name="Vincze T."/>
            <person name="Roberts R.J."/>
        </authorList>
    </citation>
    <scope>NUCLEOTIDE SEQUENCE [LARGE SCALE GENOMIC DNA]</scope>
    <source>
        <strain evidence="2 3">NEB252</strain>
    </source>
</reference>
<sequence length="219" mass="23045">MGLGRLLHNSPDPGTEGLTIDHGVGYDLFGAVFFGGRRGRVYRRLAELVGARGGDRALDIGCGTGYLTRELAVVVGAGTVVGVDPSATVLQRARAVTGAPNCTYTTGVAESLPAADESFDIVANCLMLHHLPEDLRGRALGEMWRVLRPGGRLLIGEFRPPANPLGKHLIEALTGPAMAHNPLHLLEPMVADAGFEVASAGDLHPWIRYVTAIKPGTGA</sequence>
<dbReference type="InterPro" id="IPR029063">
    <property type="entry name" value="SAM-dependent_MTases_sf"/>
</dbReference>
<keyword evidence="2" id="KW-0808">Transferase</keyword>
<keyword evidence="2" id="KW-0489">Methyltransferase</keyword>
<dbReference type="GO" id="GO:0008757">
    <property type="term" value="F:S-adenosylmethionine-dependent methyltransferase activity"/>
    <property type="evidence" value="ECO:0007669"/>
    <property type="project" value="InterPro"/>
</dbReference>
<dbReference type="InterPro" id="IPR041698">
    <property type="entry name" value="Methyltransf_25"/>
</dbReference>
<dbReference type="GO" id="GO:0032259">
    <property type="term" value="P:methylation"/>
    <property type="evidence" value="ECO:0007669"/>
    <property type="project" value="UniProtKB-KW"/>
</dbReference>
<gene>
    <name evidence="2" type="ORF">FOH10_25605</name>
</gene>
<dbReference type="SUPFAM" id="SSF53335">
    <property type="entry name" value="S-adenosyl-L-methionine-dependent methyltransferases"/>
    <property type="match status" value="1"/>
</dbReference>
<dbReference type="KEGG" id="nod:FOH10_25605"/>
<dbReference type="PANTHER" id="PTHR42912">
    <property type="entry name" value="METHYLTRANSFERASE"/>
    <property type="match status" value="1"/>
</dbReference>
<proteinExistence type="predicted"/>
<organism evidence="2 3">
    <name type="scientific">Nocardia otitidiscaviarum</name>
    <dbReference type="NCBI Taxonomy" id="1823"/>
    <lineage>
        <taxon>Bacteria</taxon>
        <taxon>Bacillati</taxon>
        <taxon>Actinomycetota</taxon>
        <taxon>Actinomycetes</taxon>
        <taxon>Mycobacteriales</taxon>
        <taxon>Nocardiaceae</taxon>
        <taxon>Nocardia</taxon>
    </lineage>
</organism>
<dbReference type="InterPro" id="IPR050508">
    <property type="entry name" value="Methyltransf_Superfamily"/>
</dbReference>
<accession>A0A516NRR2</accession>
<evidence type="ECO:0000259" key="1">
    <source>
        <dbReference type="Pfam" id="PF13649"/>
    </source>
</evidence>
<dbReference type="CDD" id="cd02440">
    <property type="entry name" value="AdoMet_MTases"/>
    <property type="match status" value="1"/>
</dbReference>
<dbReference type="Gene3D" id="3.40.50.150">
    <property type="entry name" value="Vaccinia Virus protein VP39"/>
    <property type="match status" value="1"/>
</dbReference>
<name>A0A516NRR2_9NOCA</name>
<evidence type="ECO:0000313" key="2">
    <source>
        <dbReference type="EMBL" id="QDP81598.1"/>
    </source>
</evidence>
<dbReference type="EMBL" id="CP041695">
    <property type="protein sequence ID" value="QDP81598.1"/>
    <property type="molecule type" value="Genomic_DNA"/>
</dbReference>